<protein>
    <submittedName>
        <fullName evidence="2">NADH:ubiquinone oxidoreductase subunit NDUFA12</fullName>
    </submittedName>
</protein>
<dbReference type="InterPro" id="IPR007763">
    <property type="entry name" value="NDUFA12"/>
</dbReference>
<dbReference type="Proteomes" id="UP000253759">
    <property type="component" value="Unassembled WGS sequence"/>
</dbReference>
<feature type="region of interest" description="Disordered" evidence="1">
    <location>
        <begin position="126"/>
        <end position="148"/>
    </location>
</feature>
<dbReference type="NCBIfam" id="NF006040">
    <property type="entry name" value="PRK08183.1"/>
    <property type="match status" value="1"/>
</dbReference>
<proteinExistence type="predicted"/>
<dbReference type="OrthoDB" id="9795340at2"/>
<dbReference type="Pfam" id="PF05071">
    <property type="entry name" value="NDUFA12"/>
    <property type="match status" value="1"/>
</dbReference>
<evidence type="ECO:0000313" key="2">
    <source>
        <dbReference type="EMBL" id="RDE09224.1"/>
    </source>
</evidence>
<dbReference type="EMBL" id="QQNH01000007">
    <property type="protein sequence ID" value="RDE09224.1"/>
    <property type="molecule type" value="Genomic_DNA"/>
</dbReference>
<name>A0A369W3G5_9HYPH</name>
<keyword evidence="3" id="KW-1185">Reference proteome</keyword>
<sequence>MCAKAQPIECSSRDFDVANGGFKQLVFELFGWWHGQTFSTRIFTALRGRRVGEDELGNVYYESKKNGRRWVIYNGPAEASAIPPGWHGWMHRRTDVPPTQTGYTPRAWETGHQPNLTGTAMAYRPDGSILNPQTRPRVTGDYDAWSPE</sequence>
<dbReference type="PANTHER" id="PTHR12910:SF2">
    <property type="entry name" value="NADH DEHYDROGENASE [UBIQUINONE] 1 ALPHA SUBCOMPLEX SUBUNIT 12"/>
    <property type="match status" value="1"/>
</dbReference>
<keyword evidence="2" id="KW-0830">Ubiquinone</keyword>
<dbReference type="PANTHER" id="PTHR12910">
    <property type="entry name" value="NADH-UBIQUINONE OXIDOREDUCTASE SUBUNIT B17.2"/>
    <property type="match status" value="1"/>
</dbReference>
<gene>
    <name evidence="2" type="ORF">DVH29_07105</name>
</gene>
<organism evidence="2 3">
    <name type="scientific">Pelagibacterium lacus</name>
    <dbReference type="NCBI Taxonomy" id="2282655"/>
    <lineage>
        <taxon>Bacteria</taxon>
        <taxon>Pseudomonadati</taxon>
        <taxon>Pseudomonadota</taxon>
        <taxon>Alphaproteobacteria</taxon>
        <taxon>Hyphomicrobiales</taxon>
        <taxon>Devosiaceae</taxon>
        <taxon>Pelagibacterium</taxon>
    </lineage>
</organism>
<accession>A0A369W3G5</accession>
<comment type="caution">
    <text evidence="2">The sequence shown here is derived from an EMBL/GenBank/DDBJ whole genome shotgun (WGS) entry which is preliminary data.</text>
</comment>
<evidence type="ECO:0000313" key="3">
    <source>
        <dbReference type="Proteomes" id="UP000253759"/>
    </source>
</evidence>
<reference evidence="3" key="1">
    <citation type="submission" date="2018-07" db="EMBL/GenBank/DDBJ databases">
        <authorList>
            <person name="Liu B.-T."/>
            <person name="Du Z."/>
        </authorList>
    </citation>
    <scope>NUCLEOTIDE SEQUENCE [LARGE SCALE GENOMIC DNA]</scope>
    <source>
        <strain evidence="3">XYN52</strain>
    </source>
</reference>
<dbReference type="AlphaFoldDB" id="A0A369W3G5"/>
<dbReference type="GO" id="GO:0006979">
    <property type="term" value="P:response to oxidative stress"/>
    <property type="evidence" value="ECO:0007669"/>
    <property type="project" value="TreeGrafter"/>
</dbReference>
<dbReference type="GO" id="GO:0045271">
    <property type="term" value="C:respiratory chain complex I"/>
    <property type="evidence" value="ECO:0007669"/>
    <property type="project" value="InterPro"/>
</dbReference>
<evidence type="ECO:0000256" key="1">
    <source>
        <dbReference type="SAM" id="MobiDB-lite"/>
    </source>
</evidence>